<dbReference type="PRINTS" id="PR00385">
    <property type="entry name" value="P450"/>
</dbReference>
<keyword evidence="5" id="KW-0349">Heme</keyword>
<comment type="cofactor">
    <cofactor evidence="1 5">
        <name>heme</name>
        <dbReference type="ChEBI" id="CHEBI:30413"/>
    </cofactor>
</comment>
<keyword evidence="8" id="KW-1185">Reference proteome</keyword>
<dbReference type="Pfam" id="PF00067">
    <property type="entry name" value="p450"/>
    <property type="match status" value="2"/>
</dbReference>
<dbReference type="RefSeq" id="XP_040733236.1">
    <property type="nucleotide sequence ID" value="XM_040877130.1"/>
</dbReference>
<evidence type="ECO:0000313" key="8">
    <source>
        <dbReference type="Proteomes" id="UP000249363"/>
    </source>
</evidence>
<protein>
    <submittedName>
        <fullName evidence="7">Uncharacterized protein</fullName>
    </submittedName>
</protein>
<dbReference type="InterPro" id="IPR001128">
    <property type="entry name" value="Cyt_P450"/>
</dbReference>
<name>A0A364KYT9_TALAM</name>
<dbReference type="GO" id="GO:0016705">
    <property type="term" value="F:oxidoreductase activity, acting on paired donors, with incorporation or reduction of molecular oxygen"/>
    <property type="evidence" value="ECO:0007669"/>
    <property type="project" value="InterPro"/>
</dbReference>
<evidence type="ECO:0000256" key="2">
    <source>
        <dbReference type="ARBA" id="ARBA00010617"/>
    </source>
</evidence>
<comment type="caution">
    <text evidence="7">The sequence shown here is derived from an EMBL/GenBank/DDBJ whole genome shotgun (WGS) entry which is preliminary data.</text>
</comment>
<feature type="transmembrane region" description="Helical" evidence="6">
    <location>
        <begin position="20"/>
        <end position="37"/>
    </location>
</feature>
<organism evidence="7 8">
    <name type="scientific">Talaromyces amestolkiae</name>
    <dbReference type="NCBI Taxonomy" id="1196081"/>
    <lineage>
        <taxon>Eukaryota</taxon>
        <taxon>Fungi</taxon>
        <taxon>Dikarya</taxon>
        <taxon>Ascomycota</taxon>
        <taxon>Pezizomycotina</taxon>
        <taxon>Eurotiomycetes</taxon>
        <taxon>Eurotiomycetidae</taxon>
        <taxon>Eurotiales</taxon>
        <taxon>Trichocomaceae</taxon>
        <taxon>Talaromyces</taxon>
        <taxon>Talaromyces sect. Talaromyces</taxon>
    </lineage>
</organism>
<sequence>MVSSGSLSHVFAQDEKFPESSTLVAFIGVASIVLFLLRSLYRFALPKPFPGIPYNEASAHRLLGDVPDVISHIKNTDGTFITYLKESMIKLNAPLIQVFIKPLSTPLLILADFREAHDLLITRKEFDRSPSLSDLVKGLVPEHHIHLPTEGGWRAQRRLVQDLMGPSFLHNVAGPVIYQRVELMIELWYSKCRIAEGRPFQANEDINHVSLDAVLAFTYGEDFEHGMTKPNFEAVKNLDSKDIEKLRICTDLNEPIEFPEGKLDEVIQATVDLTETVGEIQGKPIPALTRTLVSLRPGVRRATKIKEEYVAKELRGAVKRLHEAGSGEDVVIKSAVDHLVMKERSFAEKEQRKPDYFSRIMIDEIFGFVFAGYETTSTTVSWALKFLADEPSIQTKLRTAMLDAYVDAKVEGRNPNIQEITSKHVPFLNATMEEVLRCSGTAPVVDRQAVVDTEILGHKIPKGTIITCLVTGPSMMSPGFEIDGKMRSSTSQQTIREGRDRAWDPEDVTLFRPDRWMVNDDFDPTAGPQMAFGLGTRACYGKRLVYVEMRILLVLILWNFELLPCPASLSSYKSVLIMTNEPRQCYVRLKELDHVMKD</sequence>
<keyword evidence="6" id="KW-1133">Transmembrane helix</keyword>
<dbReference type="InterPro" id="IPR036396">
    <property type="entry name" value="Cyt_P450_sf"/>
</dbReference>
<dbReference type="GeneID" id="63793948"/>
<keyword evidence="3 5" id="KW-0479">Metal-binding</keyword>
<dbReference type="STRING" id="1196081.A0A364KYT9"/>
<dbReference type="Proteomes" id="UP000249363">
    <property type="component" value="Unassembled WGS sequence"/>
</dbReference>
<comment type="similarity">
    <text evidence="2">Belongs to the cytochrome P450 family.</text>
</comment>
<dbReference type="Gene3D" id="1.10.630.10">
    <property type="entry name" value="Cytochrome P450"/>
    <property type="match status" value="1"/>
</dbReference>
<proteinExistence type="inferred from homology"/>
<evidence type="ECO:0000256" key="3">
    <source>
        <dbReference type="ARBA" id="ARBA00022723"/>
    </source>
</evidence>
<dbReference type="InterPro" id="IPR050121">
    <property type="entry name" value="Cytochrome_P450_monoxygenase"/>
</dbReference>
<dbReference type="AlphaFoldDB" id="A0A364KYT9"/>
<accession>A0A364KYT9</accession>
<dbReference type="GO" id="GO:0020037">
    <property type="term" value="F:heme binding"/>
    <property type="evidence" value="ECO:0007669"/>
    <property type="project" value="InterPro"/>
</dbReference>
<keyword evidence="6" id="KW-0472">Membrane</keyword>
<evidence type="ECO:0000313" key="7">
    <source>
        <dbReference type="EMBL" id="RAO68720.1"/>
    </source>
</evidence>
<evidence type="ECO:0000256" key="6">
    <source>
        <dbReference type="SAM" id="Phobius"/>
    </source>
</evidence>
<dbReference type="PRINTS" id="PR00463">
    <property type="entry name" value="EP450I"/>
</dbReference>
<dbReference type="PANTHER" id="PTHR24305">
    <property type="entry name" value="CYTOCHROME P450"/>
    <property type="match status" value="1"/>
</dbReference>
<dbReference type="GO" id="GO:0005506">
    <property type="term" value="F:iron ion binding"/>
    <property type="evidence" value="ECO:0007669"/>
    <property type="project" value="InterPro"/>
</dbReference>
<dbReference type="GO" id="GO:0004497">
    <property type="term" value="F:monooxygenase activity"/>
    <property type="evidence" value="ECO:0007669"/>
    <property type="project" value="InterPro"/>
</dbReference>
<keyword evidence="4 5" id="KW-0408">Iron</keyword>
<dbReference type="PANTHER" id="PTHR24305:SF232">
    <property type="entry name" value="P450, PUTATIVE (EUROFUNG)-RELATED"/>
    <property type="match status" value="1"/>
</dbReference>
<dbReference type="SUPFAM" id="SSF48264">
    <property type="entry name" value="Cytochrome P450"/>
    <property type="match status" value="1"/>
</dbReference>
<evidence type="ECO:0000256" key="1">
    <source>
        <dbReference type="ARBA" id="ARBA00001971"/>
    </source>
</evidence>
<gene>
    <name evidence="7" type="ORF">BHQ10_004732</name>
</gene>
<evidence type="ECO:0000256" key="5">
    <source>
        <dbReference type="PIRSR" id="PIRSR602401-1"/>
    </source>
</evidence>
<dbReference type="InterPro" id="IPR002401">
    <property type="entry name" value="Cyt_P450_E_grp-I"/>
</dbReference>
<feature type="binding site" description="axial binding residue" evidence="5">
    <location>
        <position position="539"/>
    </location>
    <ligand>
        <name>heme</name>
        <dbReference type="ChEBI" id="CHEBI:30413"/>
    </ligand>
    <ligandPart>
        <name>Fe</name>
        <dbReference type="ChEBI" id="CHEBI:18248"/>
    </ligandPart>
</feature>
<evidence type="ECO:0000256" key="4">
    <source>
        <dbReference type="ARBA" id="ARBA00023004"/>
    </source>
</evidence>
<reference evidence="7 8" key="1">
    <citation type="journal article" date="2017" name="Biotechnol. Biofuels">
        <title>Differential beta-glucosidase expression as a function of carbon source availability in Talaromyces amestolkiae: a genomic and proteomic approach.</title>
        <authorList>
            <person name="de Eugenio L.I."/>
            <person name="Mendez-Liter J.A."/>
            <person name="Nieto-Dominguez M."/>
            <person name="Alonso L."/>
            <person name="Gil-Munoz J."/>
            <person name="Barriuso J."/>
            <person name="Prieto A."/>
            <person name="Martinez M.J."/>
        </authorList>
    </citation>
    <scope>NUCLEOTIDE SEQUENCE [LARGE SCALE GENOMIC DNA]</scope>
    <source>
        <strain evidence="7 8">CIB</strain>
    </source>
</reference>
<dbReference type="OrthoDB" id="1470350at2759"/>
<dbReference type="EMBL" id="MIKG01000008">
    <property type="protein sequence ID" value="RAO68720.1"/>
    <property type="molecule type" value="Genomic_DNA"/>
</dbReference>
<keyword evidence="6" id="KW-0812">Transmembrane</keyword>